<dbReference type="PANTHER" id="PTHR10050">
    <property type="entry name" value="DOLICHYL-PHOSPHATE-MANNOSE--PROTEIN MANNOSYLTRANSFERASE"/>
    <property type="match status" value="1"/>
</dbReference>
<dbReference type="InterPro" id="IPR027005">
    <property type="entry name" value="PMT-like"/>
</dbReference>
<dbReference type="UniPathway" id="UPA00378"/>
<evidence type="ECO:0000256" key="8">
    <source>
        <dbReference type="ARBA" id="ARBA00023136"/>
    </source>
</evidence>
<name>A0A7Y4P8Z5_9CORY</name>
<dbReference type="RefSeq" id="WP_087453654.1">
    <property type="nucleotide sequence ID" value="NZ_CP021417.2"/>
</dbReference>
<evidence type="ECO:0000256" key="9">
    <source>
        <dbReference type="ARBA" id="ARBA00093617"/>
    </source>
</evidence>
<evidence type="ECO:0000256" key="1">
    <source>
        <dbReference type="ARBA" id="ARBA00004127"/>
    </source>
</evidence>
<evidence type="ECO:0000256" key="11">
    <source>
        <dbReference type="SAM" id="MobiDB-lite"/>
    </source>
</evidence>
<evidence type="ECO:0000313" key="14">
    <source>
        <dbReference type="EMBL" id="ARU45824.1"/>
    </source>
</evidence>
<evidence type="ECO:0000313" key="15">
    <source>
        <dbReference type="Proteomes" id="UP000195652"/>
    </source>
</evidence>
<comment type="pathway">
    <text evidence="2 10">Protein modification; protein glycosylation.</text>
</comment>
<keyword evidence="7 10" id="KW-1133">Transmembrane helix</keyword>
<feature type="transmembrane region" description="Helical" evidence="10">
    <location>
        <begin position="491"/>
        <end position="514"/>
    </location>
</feature>
<feature type="region of interest" description="Disordered" evidence="11">
    <location>
        <begin position="1"/>
        <end position="34"/>
    </location>
</feature>
<feature type="transmembrane region" description="Helical" evidence="10">
    <location>
        <begin position="291"/>
        <end position="308"/>
    </location>
</feature>
<reference evidence="14 15" key="1">
    <citation type="journal article" date="2014" name="BMC Vet. Res.">
        <title>First report of Corynebacterium pseudotuberculosis from caseous lymphadenitis lesions in Black Alentejano pig (Sus scrofa domesticus).</title>
        <authorList>
            <person name="Oliveira M."/>
            <person name="Barroco C."/>
            <person name="Mottola C."/>
            <person name="Santos R."/>
            <person name="Lemsaddek A."/>
            <person name="Tavares L."/>
            <person name="Semedo-Lemsaddek T."/>
        </authorList>
    </citation>
    <scope>NUCLEOTIDE SEQUENCE [LARGE SCALE GENOMIC DNA]</scope>
    <source>
        <strain evidence="14 15">PO100/5</strain>
    </source>
</reference>
<evidence type="ECO:0000256" key="3">
    <source>
        <dbReference type="ARBA" id="ARBA00007222"/>
    </source>
</evidence>
<evidence type="ECO:0000256" key="6">
    <source>
        <dbReference type="ARBA" id="ARBA00022692"/>
    </source>
</evidence>
<evidence type="ECO:0000259" key="13">
    <source>
        <dbReference type="Pfam" id="PF16192"/>
    </source>
</evidence>
<reference evidence="14 15" key="2">
    <citation type="journal article" date="2020" name="Antonie Van Leeuwenhoek">
        <title>Phylogenomic characterisation of a novel corynebacterial species pathogenic to animals.</title>
        <authorList>
            <person name="Moller J."/>
            <person name="Musella L."/>
            <person name="Melnikov V."/>
            <person name="Geissdorfer W."/>
            <person name="Burkovski A."/>
            <person name="Sangal V."/>
        </authorList>
    </citation>
    <scope>NUCLEOTIDE SEQUENCE [LARGE SCALE GENOMIC DNA]</scope>
    <source>
        <strain evidence="14 15">PO100/5</strain>
    </source>
</reference>
<comment type="similarity">
    <text evidence="3 10">Belongs to the glycosyltransferase 39 family.</text>
</comment>
<feature type="transmembrane region" description="Helical" evidence="10">
    <location>
        <begin position="223"/>
        <end position="240"/>
    </location>
</feature>
<feature type="transmembrane region" description="Helical" evidence="10">
    <location>
        <begin position="535"/>
        <end position="559"/>
    </location>
</feature>
<dbReference type="GeneID" id="75007462"/>
<keyword evidence="6 10" id="KW-0812">Transmembrane</keyword>
<evidence type="ECO:0000256" key="2">
    <source>
        <dbReference type="ARBA" id="ARBA00004922"/>
    </source>
</evidence>
<dbReference type="GO" id="GO:0012505">
    <property type="term" value="C:endomembrane system"/>
    <property type="evidence" value="ECO:0007669"/>
    <property type="project" value="UniProtKB-SubCell"/>
</dbReference>
<organism evidence="14 15">
    <name type="scientific">Corynebacterium silvaticum</name>
    <dbReference type="NCBI Taxonomy" id="2320431"/>
    <lineage>
        <taxon>Bacteria</taxon>
        <taxon>Bacillati</taxon>
        <taxon>Actinomycetota</taxon>
        <taxon>Actinomycetes</taxon>
        <taxon>Mycobacteriales</taxon>
        <taxon>Corynebacteriaceae</taxon>
        <taxon>Corynebacterium</taxon>
    </lineage>
</organism>
<dbReference type="Pfam" id="PF02366">
    <property type="entry name" value="PMT"/>
    <property type="match status" value="1"/>
</dbReference>
<comment type="function">
    <text evidence="10">Protein O-mannosyltransferase that catalyzes the transfer of a single mannose residue from a polyprenol phospho-mannosyl lipidic donor to the hydroxyl group of selected serine and threonine residues in acceptor proteins.</text>
</comment>
<evidence type="ECO:0000259" key="12">
    <source>
        <dbReference type="Pfam" id="PF02366"/>
    </source>
</evidence>
<feature type="transmembrane region" description="Helical" evidence="10">
    <location>
        <begin position="199"/>
        <end position="217"/>
    </location>
</feature>
<dbReference type="EMBL" id="CP021417">
    <property type="protein sequence ID" value="ARU45824.1"/>
    <property type="molecule type" value="Genomic_DNA"/>
</dbReference>
<feature type="transmembrane region" description="Helical" evidence="10">
    <location>
        <begin position="320"/>
        <end position="342"/>
    </location>
</feature>
<keyword evidence="5 10" id="KW-0808">Transferase</keyword>
<comment type="subcellular location">
    <subcellularLocation>
        <location evidence="10">Cell membrane</location>
    </subcellularLocation>
    <subcellularLocation>
        <location evidence="1">Endomembrane system</location>
        <topology evidence="1">Multi-pass membrane protein</topology>
    </subcellularLocation>
</comment>
<dbReference type="InterPro" id="IPR003342">
    <property type="entry name" value="ArnT-like_N"/>
</dbReference>
<keyword evidence="15" id="KW-1185">Reference proteome</keyword>
<reference evidence="14 15" key="4">
    <citation type="journal article" date="2020" name="PLoS ONE">
        <title>Taxonomic classification of strain PO100/5 shows a broader geographic distribution and genetic markers of the recently described Corynebacterium silvaticum.</title>
        <authorList>
            <person name="Viana M.V.C."/>
            <person name="Profeta R."/>
            <person name="da Silva A.L."/>
            <person name="Hurtado R."/>
            <person name="Cerqueira J.C."/>
            <person name="Ribeiro B.F.S."/>
            <person name="Almeida M.O."/>
            <person name="Morais-Rodrigues F."/>
            <person name="Soares S.C."/>
            <person name="Oliveira M."/>
            <person name="Tavares L."/>
            <person name="Figueiredo H."/>
            <person name="Wattam A.R."/>
            <person name="Barh D."/>
            <person name="Ghosh P."/>
            <person name="Silva A."/>
            <person name="Azevedo V."/>
        </authorList>
    </citation>
    <scope>NUCLEOTIDE SEQUENCE [LARGE SCALE GENOMIC DNA]</scope>
    <source>
        <strain evidence="14 15">PO100/5</strain>
    </source>
</reference>
<reference evidence="14 15" key="3">
    <citation type="journal article" date="2020" name="Int. J. Syst. Evol. Microbiol.">
        <title>Corynebacterium silvaticum sp. nov., a unique group of NTTB corynebacteria in wild boar and roe deer.</title>
        <authorList>
            <person name="Dangel A."/>
            <person name="Berger A."/>
            <person name="Rau J."/>
            <person name="Eisenberg T."/>
            <person name="Kampfer P."/>
            <person name="Margos G."/>
            <person name="Contzen M."/>
            <person name="Busse H.J."/>
            <person name="Konrad R."/>
            <person name="Peters M."/>
            <person name="Sting R."/>
            <person name="Sing A."/>
        </authorList>
    </citation>
    <scope>NUCLEOTIDE SEQUENCE [LARGE SCALE GENOMIC DNA]</scope>
    <source>
        <strain evidence="14 15">PO100/5</strain>
    </source>
</reference>
<keyword evidence="8 10" id="KW-0472">Membrane</keyword>
<dbReference type="PANTHER" id="PTHR10050:SF46">
    <property type="entry name" value="PROTEIN O-MANNOSYL-TRANSFERASE 2"/>
    <property type="match status" value="1"/>
</dbReference>
<dbReference type="GO" id="GO:0004169">
    <property type="term" value="F:dolichyl-phosphate-mannose-protein mannosyltransferase activity"/>
    <property type="evidence" value="ECO:0007669"/>
    <property type="project" value="UniProtKB-UniRule"/>
</dbReference>
<dbReference type="Proteomes" id="UP000195652">
    <property type="component" value="Chromosome"/>
</dbReference>
<feature type="domain" description="Protein O-mannosyl-transferase C-terminal four TM" evidence="13">
    <location>
        <begin position="379"/>
        <end position="577"/>
    </location>
</feature>
<dbReference type="GO" id="GO:0005886">
    <property type="term" value="C:plasma membrane"/>
    <property type="evidence" value="ECO:0007669"/>
    <property type="project" value="UniProtKB-SubCell"/>
</dbReference>
<accession>A0A7Y4P8Z5</accession>
<keyword evidence="10" id="KW-1003">Cell membrane</keyword>
<feature type="transmembrane region" description="Helical" evidence="10">
    <location>
        <begin position="444"/>
        <end position="461"/>
    </location>
</feature>
<evidence type="ECO:0000256" key="4">
    <source>
        <dbReference type="ARBA" id="ARBA00022676"/>
    </source>
</evidence>
<feature type="transmembrane region" description="Helical" evidence="10">
    <location>
        <begin position="468"/>
        <end position="485"/>
    </location>
</feature>
<dbReference type="EC" id="2.4.1.-" evidence="10"/>
<feature type="transmembrane region" description="Helical" evidence="10">
    <location>
        <begin position="88"/>
        <end position="110"/>
    </location>
</feature>
<feature type="domain" description="ArnT-like N-terminal" evidence="12">
    <location>
        <begin position="172"/>
        <end position="341"/>
    </location>
</feature>
<protein>
    <recommendedName>
        <fullName evidence="9 10">Polyprenol-phosphate-mannose--protein mannosyltransferase</fullName>
        <ecNumber evidence="10">2.4.1.-</ecNumber>
    </recommendedName>
</protein>
<gene>
    <name evidence="14" type="ORF">CBE74_04165</name>
</gene>
<evidence type="ECO:0000256" key="7">
    <source>
        <dbReference type="ARBA" id="ARBA00022989"/>
    </source>
</evidence>
<feature type="transmembrane region" description="Helical" evidence="10">
    <location>
        <begin position="171"/>
        <end position="192"/>
    </location>
</feature>
<dbReference type="InterPro" id="IPR032421">
    <property type="entry name" value="PMT_4TMC"/>
</dbReference>
<dbReference type="Pfam" id="PF16192">
    <property type="entry name" value="PMT_4TMC"/>
    <property type="match status" value="1"/>
</dbReference>
<proteinExistence type="inferred from homology"/>
<dbReference type="AlphaFoldDB" id="A0A7Y4P8Z5"/>
<sequence length="578" mass="65051">MSPVTSPRHNADDRSSTAPHPPSGMPPLNDTGCRHDTAAAGVLCDDPVTAADSQAPEWRRKAKFSGRFTHCPAPSQPRSYRWSRVDTVSTLIIAALALLTRFLGITTATASHTPVFDEKHYVPQAWDIVESWINPITGGIESNPGYGLVVHPPLAKQLIAIGEWLFGYSPLGWRLVPALCGTAVVLLTMAIARRLSSSPFVAFCAGLLAVVDGVLVVTSRFGMLDIIQVLFIVAAAWALIRDHQQMEDRMYQAWSAGLLTEPGVRSGFRWWRFAAGVFLGCALSVKWSGLYYMAFFGVMIVILDAFRRRRYGVRHPWSEATLFDALPSFLSLVIVPIALYVWSWRAWFASETSVYRHAATDGTIETSSWLHQLPEAIAGWLYYHQSVLAFHASLTTSNGHSHPWDSKPWSWLAATRPILYYSSTNIQCGENTCRRMIYLFGTPAIWWLTVPVLCWALWRMVIHKDLRFLIPFVAFQAGFLPWVASYDRQMYFFYATALVPFTIVIISLTLGTLYGRGAELQWRKLQRIGVPRLTVGSLTVILYLALAVAMFCYFSPIIYGIRISDSYFNQLMWLNSWR</sequence>
<keyword evidence="4 10" id="KW-0328">Glycosyltransferase</keyword>
<evidence type="ECO:0000256" key="5">
    <source>
        <dbReference type="ARBA" id="ARBA00022679"/>
    </source>
</evidence>
<evidence type="ECO:0000256" key="10">
    <source>
        <dbReference type="RuleBase" id="RU367007"/>
    </source>
</evidence>
<dbReference type="KEGG" id="csil:CBE74_04165"/>